<keyword evidence="2" id="KW-1185">Reference proteome</keyword>
<sequence length="41" mass="4934">MSRPPTVDRTTNPWYYILSIWKKRRRKAARLALGEMRVESV</sequence>
<protein>
    <submittedName>
        <fullName evidence="1">Uncharacterized protein</fullName>
    </submittedName>
</protein>
<dbReference type="EMBL" id="LXQA010629082">
    <property type="protein sequence ID" value="MCI62993.1"/>
    <property type="molecule type" value="Genomic_DNA"/>
</dbReference>
<reference evidence="1 2" key="1">
    <citation type="journal article" date="2018" name="Front. Plant Sci.">
        <title>Red Clover (Trifolium pratense) and Zigzag Clover (T. medium) - A Picture of Genomic Similarities and Differences.</title>
        <authorList>
            <person name="Dluhosova J."/>
            <person name="Istvanek J."/>
            <person name="Nedelnik J."/>
            <person name="Repkova J."/>
        </authorList>
    </citation>
    <scope>NUCLEOTIDE SEQUENCE [LARGE SCALE GENOMIC DNA]</scope>
    <source>
        <strain evidence="2">cv. 10/8</strain>
        <tissue evidence="1">Leaf</tissue>
    </source>
</reference>
<dbReference type="Proteomes" id="UP000265520">
    <property type="component" value="Unassembled WGS sequence"/>
</dbReference>
<proteinExistence type="predicted"/>
<organism evidence="1 2">
    <name type="scientific">Trifolium medium</name>
    <dbReference type="NCBI Taxonomy" id="97028"/>
    <lineage>
        <taxon>Eukaryota</taxon>
        <taxon>Viridiplantae</taxon>
        <taxon>Streptophyta</taxon>
        <taxon>Embryophyta</taxon>
        <taxon>Tracheophyta</taxon>
        <taxon>Spermatophyta</taxon>
        <taxon>Magnoliopsida</taxon>
        <taxon>eudicotyledons</taxon>
        <taxon>Gunneridae</taxon>
        <taxon>Pentapetalae</taxon>
        <taxon>rosids</taxon>
        <taxon>fabids</taxon>
        <taxon>Fabales</taxon>
        <taxon>Fabaceae</taxon>
        <taxon>Papilionoideae</taxon>
        <taxon>50 kb inversion clade</taxon>
        <taxon>NPAAA clade</taxon>
        <taxon>Hologalegina</taxon>
        <taxon>IRL clade</taxon>
        <taxon>Trifolieae</taxon>
        <taxon>Trifolium</taxon>
    </lineage>
</organism>
<accession>A0A392TPB8</accession>
<comment type="caution">
    <text evidence="1">The sequence shown here is derived from an EMBL/GenBank/DDBJ whole genome shotgun (WGS) entry which is preliminary data.</text>
</comment>
<name>A0A392TPB8_9FABA</name>
<feature type="non-terminal residue" evidence="1">
    <location>
        <position position="41"/>
    </location>
</feature>
<dbReference type="AlphaFoldDB" id="A0A392TPB8"/>
<evidence type="ECO:0000313" key="1">
    <source>
        <dbReference type="EMBL" id="MCI62993.1"/>
    </source>
</evidence>
<evidence type="ECO:0000313" key="2">
    <source>
        <dbReference type="Proteomes" id="UP000265520"/>
    </source>
</evidence>